<keyword evidence="2" id="KW-1185">Reference proteome</keyword>
<organism evidence="1 2">
    <name type="scientific">Pedobacter insulae</name>
    <dbReference type="NCBI Taxonomy" id="414048"/>
    <lineage>
        <taxon>Bacteria</taxon>
        <taxon>Pseudomonadati</taxon>
        <taxon>Bacteroidota</taxon>
        <taxon>Sphingobacteriia</taxon>
        <taxon>Sphingobacteriales</taxon>
        <taxon>Sphingobacteriaceae</taxon>
        <taxon>Pedobacter</taxon>
    </lineage>
</organism>
<name>A0A1I3A0V0_9SPHI</name>
<dbReference type="AlphaFoldDB" id="A0A1I3A0V0"/>
<dbReference type="EMBL" id="FOPP01000012">
    <property type="protein sequence ID" value="SFH43674.1"/>
    <property type="molecule type" value="Genomic_DNA"/>
</dbReference>
<evidence type="ECO:0000313" key="2">
    <source>
        <dbReference type="Proteomes" id="UP000199666"/>
    </source>
</evidence>
<reference evidence="1 2" key="1">
    <citation type="submission" date="2016-10" db="EMBL/GenBank/DDBJ databases">
        <authorList>
            <person name="de Groot N.N."/>
        </authorList>
    </citation>
    <scope>NUCLEOTIDE SEQUENCE [LARGE SCALE GENOMIC DNA]</scope>
    <source>
        <strain evidence="1 2">DSM 18684</strain>
    </source>
</reference>
<gene>
    <name evidence="1" type="ORF">SAMN04489864_11281</name>
</gene>
<accession>A0A1I3A0V0</accession>
<evidence type="ECO:0000313" key="1">
    <source>
        <dbReference type="EMBL" id="SFH43674.1"/>
    </source>
</evidence>
<dbReference type="STRING" id="414048.SAMN04489864_11281"/>
<sequence length="208" mass="23582">MFDKIISNLPLHLQKRTIMSEIEKYPVLDYIVDTLKNAIADTKIENPSANEYRVKDGNDEIHLKQNGQTVTITDKRNIIFSEDLLETLQNIHEGVKRNDALKAELQAATIIINGLDIETELILQAIKDSLDQLSNSYEFLQVVDSDINKIGVGFKFGKHAFRLNITNESNEVLIETRFTPTFDTTVKQTITSDLTKVQNAVNKLFKSS</sequence>
<protein>
    <submittedName>
        <fullName evidence="1">Uncharacterized protein</fullName>
    </submittedName>
</protein>
<proteinExistence type="predicted"/>
<dbReference type="Proteomes" id="UP000199666">
    <property type="component" value="Unassembled WGS sequence"/>
</dbReference>